<name>A0A1J5PMT0_9ZZZZ</name>
<sequence length="182" mass="18892">MSSIRTSLGCTLVEALVACGLSACALAATLMLQGRALAATRAARDFSVAALHASSMAAMVRANAAGWRQETDAPGALPPALPPALQPVLKPALQRDCAQQPCDAAQLAAYDTARWRHALALTLRGAGGEVRCTERMCIVTVRWSGHTLRQSVAIDAARPPGGATRCAARARCVELQAMSASS</sequence>
<evidence type="ECO:0008006" key="2">
    <source>
        <dbReference type="Google" id="ProtNLM"/>
    </source>
</evidence>
<dbReference type="AlphaFoldDB" id="A0A1J5PMT0"/>
<organism evidence="1">
    <name type="scientific">mine drainage metagenome</name>
    <dbReference type="NCBI Taxonomy" id="410659"/>
    <lineage>
        <taxon>unclassified sequences</taxon>
        <taxon>metagenomes</taxon>
        <taxon>ecological metagenomes</taxon>
    </lineage>
</organism>
<gene>
    <name evidence="1" type="ORF">GALL_455610</name>
</gene>
<proteinExistence type="predicted"/>
<dbReference type="EMBL" id="MLJW01003120">
    <property type="protein sequence ID" value="OIQ72809.1"/>
    <property type="molecule type" value="Genomic_DNA"/>
</dbReference>
<reference evidence="1" key="1">
    <citation type="submission" date="2016-10" db="EMBL/GenBank/DDBJ databases">
        <title>Sequence of Gallionella enrichment culture.</title>
        <authorList>
            <person name="Poehlein A."/>
            <person name="Muehling M."/>
            <person name="Daniel R."/>
        </authorList>
    </citation>
    <scope>NUCLEOTIDE SEQUENCE</scope>
</reference>
<evidence type="ECO:0000313" key="1">
    <source>
        <dbReference type="EMBL" id="OIQ72809.1"/>
    </source>
</evidence>
<comment type="caution">
    <text evidence="1">The sequence shown here is derived from an EMBL/GenBank/DDBJ whole genome shotgun (WGS) entry which is preliminary data.</text>
</comment>
<accession>A0A1J5PMT0</accession>
<protein>
    <recommendedName>
        <fullName evidence="2">Tfp pilus assembly protein PilV</fullName>
    </recommendedName>
</protein>